<keyword evidence="4" id="KW-1185">Reference proteome</keyword>
<dbReference type="RefSeq" id="XP_002953535.1">
    <property type="nucleotide sequence ID" value="XM_002953489.1"/>
</dbReference>
<dbReference type="PANTHER" id="PTHR34605">
    <property type="entry name" value="PHAGE_INTEGRASE DOMAIN-CONTAINING PROTEIN"/>
    <property type="match status" value="1"/>
</dbReference>
<keyword evidence="2" id="KW-0175">Coiled coil</keyword>
<dbReference type="InterPro" id="IPR011010">
    <property type="entry name" value="DNA_brk_join_enz"/>
</dbReference>
<evidence type="ECO:0000256" key="1">
    <source>
        <dbReference type="ARBA" id="ARBA00023172"/>
    </source>
</evidence>
<gene>
    <name evidence="3" type="ORF">VOLCADRAFT_94241</name>
</gene>
<reference evidence="3 4" key="1">
    <citation type="journal article" date="2010" name="Science">
        <title>Genomic analysis of organismal complexity in the multicellular green alga Volvox carteri.</title>
        <authorList>
            <person name="Prochnik S.E."/>
            <person name="Umen J."/>
            <person name="Nedelcu A.M."/>
            <person name="Hallmann A."/>
            <person name="Miller S.M."/>
            <person name="Nishii I."/>
            <person name="Ferris P."/>
            <person name="Kuo A."/>
            <person name="Mitros T."/>
            <person name="Fritz-Laylin L.K."/>
            <person name="Hellsten U."/>
            <person name="Chapman J."/>
            <person name="Simakov O."/>
            <person name="Rensing S.A."/>
            <person name="Terry A."/>
            <person name="Pangilinan J."/>
            <person name="Kapitonov V."/>
            <person name="Jurka J."/>
            <person name="Salamov A."/>
            <person name="Shapiro H."/>
            <person name="Schmutz J."/>
            <person name="Grimwood J."/>
            <person name="Lindquist E."/>
            <person name="Lucas S."/>
            <person name="Grigoriev I.V."/>
            <person name="Schmitt R."/>
            <person name="Kirk D."/>
            <person name="Rokhsar D.S."/>
        </authorList>
    </citation>
    <scope>NUCLEOTIDE SEQUENCE [LARGE SCALE GENOMIC DNA]</scope>
    <source>
        <strain evidence="4">f. Nagariensis / Eve</strain>
    </source>
</reference>
<dbReference type="InParanoid" id="D8U4I4"/>
<dbReference type="InterPro" id="IPR013762">
    <property type="entry name" value="Integrase-like_cat_sf"/>
</dbReference>
<evidence type="ECO:0000313" key="4">
    <source>
        <dbReference type="Proteomes" id="UP000001058"/>
    </source>
</evidence>
<organism evidence="4">
    <name type="scientific">Volvox carteri f. nagariensis</name>
    <dbReference type="NCBI Taxonomy" id="3068"/>
    <lineage>
        <taxon>Eukaryota</taxon>
        <taxon>Viridiplantae</taxon>
        <taxon>Chlorophyta</taxon>
        <taxon>core chlorophytes</taxon>
        <taxon>Chlorophyceae</taxon>
        <taxon>CS clade</taxon>
        <taxon>Chlamydomonadales</taxon>
        <taxon>Volvocaceae</taxon>
        <taxon>Volvox</taxon>
    </lineage>
</organism>
<evidence type="ECO:0008006" key="5">
    <source>
        <dbReference type="Google" id="ProtNLM"/>
    </source>
</evidence>
<dbReference type="EMBL" id="GL378357">
    <property type="protein sequence ID" value="EFJ45508.1"/>
    <property type="molecule type" value="Genomic_DNA"/>
</dbReference>
<protein>
    <recommendedName>
        <fullName evidence="5">Thioredoxin domain-containing protein</fullName>
    </recommendedName>
</protein>
<dbReference type="PANTHER" id="PTHR34605:SF4">
    <property type="entry name" value="DNA ADENINE METHYLTRANSFERASE"/>
    <property type="match status" value="1"/>
</dbReference>
<dbReference type="CDD" id="cd02947">
    <property type="entry name" value="TRX_family"/>
    <property type="match status" value="1"/>
</dbReference>
<dbReference type="OrthoDB" id="10263751at2759"/>
<dbReference type="KEGG" id="vcn:VOLCADRAFT_94241"/>
<dbReference type="GO" id="GO:0003677">
    <property type="term" value="F:DNA binding"/>
    <property type="evidence" value="ECO:0007669"/>
    <property type="project" value="InterPro"/>
</dbReference>
<dbReference type="InterPro" id="IPR036249">
    <property type="entry name" value="Thioredoxin-like_sf"/>
</dbReference>
<dbReference type="InterPro" id="IPR052925">
    <property type="entry name" value="Phage_Integrase-like_Recomb"/>
</dbReference>
<proteinExistence type="predicted"/>
<evidence type="ECO:0000256" key="2">
    <source>
        <dbReference type="SAM" id="Coils"/>
    </source>
</evidence>
<dbReference type="Gene3D" id="3.40.30.10">
    <property type="entry name" value="Glutaredoxin"/>
    <property type="match status" value="1"/>
</dbReference>
<dbReference type="AlphaFoldDB" id="D8U4I4"/>
<feature type="coiled-coil region" evidence="2">
    <location>
        <begin position="9"/>
        <end position="36"/>
    </location>
</feature>
<accession>D8U4I4</accession>
<dbReference type="GeneID" id="9622454"/>
<dbReference type="STRING" id="3068.D8U4I4"/>
<name>D8U4I4_VOLCA</name>
<dbReference type="SUPFAM" id="SSF52833">
    <property type="entry name" value="Thioredoxin-like"/>
    <property type="match status" value="1"/>
</dbReference>
<dbReference type="Proteomes" id="UP000001058">
    <property type="component" value="Unassembled WGS sequence"/>
</dbReference>
<keyword evidence="1" id="KW-0233">DNA recombination</keyword>
<evidence type="ECO:0000313" key="3">
    <source>
        <dbReference type="EMBL" id="EFJ45508.1"/>
    </source>
</evidence>
<sequence length="278" mass="31255">MYSRQCGVCKDAAMRFEQLRNEAHRAKARVVFVQHNVETDYGDKSDLSRLYNVRAVPCFLFFDGGAVVRRLSLRDIRRLTGPKPFVQAALAEDVRRLRSTFLELKQLQIVATGNRYPGLITCWPRGDMAPLHTNSVDHGGFQDQGARPPNYWVHCSWLRDLEPLPPCSPRTQHENRVKVIQQGHQLQQRTGSVQSPISSLSYTSFREKLAAMCSAAGIKRGIMPHSMRIGGNSAAAARGVHEEARKAHGRWKTYAMAQLYTQLEDDAALEATRNLALA</sequence>
<dbReference type="GO" id="GO:0006310">
    <property type="term" value="P:DNA recombination"/>
    <property type="evidence" value="ECO:0007669"/>
    <property type="project" value="UniProtKB-KW"/>
</dbReference>
<dbReference type="SUPFAM" id="SSF56349">
    <property type="entry name" value="DNA breaking-rejoining enzymes"/>
    <property type="match status" value="1"/>
</dbReference>
<dbReference type="Gene3D" id="1.10.443.10">
    <property type="entry name" value="Intergrase catalytic core"/>
    <property type="match status" value="1"/>
</dbReference>
<dbReference type="GO" id="GO:0015074">
    <property type="term" value="P:DNA integration"/>
    <property type="evidence" value="ECO:0007669"/>
    <property type="project" value="InterPro"/>
</dbReference>